<name>A0A9Q1JNI7_9CARY</name>
<proteinExistence type="predicted"/>
<gene>
    <name evidence="2" type="ORF">Cgig2_031986</name>
</gene>
<sequence length="155" mass="17342">MVDKAATILKYVSNFMMLNDANVRMKSHRASGLFRINRLISTETSRRKVKKLMAYQIEKISLMSTMVDAITRQVTEQVKRVVEVTGSARPVHGEETSHRSEGMPSLRHVESSQKGMGTDRSERPLPGRQRGQVAVELVARSARERTTLSATSSTP</sequence>
<dbReference type="AlphaFoldDB" id="A0A9Q1JNI7"/>
<feature type="compositionally biased region" description="Basic and acidic residues" evidence="1">
    <location>
        <begin position="91"/>
        <end position="125"/>
    </location>
</feature>
<dbReference type="EMBL" id="JAKOGI010001325">
    <property type="protein sequence ID" value="KAJ8426245.1"/>
    <property type="molecule type" value="Genomic_DNA"/>
</dbReference>
<accession>A0A9Q1JNI7</accession>
<evidence type="ECO:0000313" key="3">
    <source>
        <dbReference type="Proteomes" id="UP001153076"/>
    </source>
</evidence>
<evidence type="ECO:0000256" key="1">
    <source>
        <dbReference type="SAM" id="MobiDB-lite"/>
    </source>
</evidence>
<protein>
    <submittedName>
        <fullName evidence="2">Uncharacterized protein</fullName>
    </submittedName>
</protein>
<feature type="region of interest" description="Disordered" evidence="1">
    <location>
        <begin position="85"/>
        <end position="132"/>
    </location>
</feature>
<evidence type="ECO:0000313" key="2">
    <source>
        <dbReference type="EMBL" id="KAJ8426245.1"/>
    </source>
</evidence>
<dbReference type="Proteomes" id="UP001153076">
    <property type="component" value="Unassembled WGS sequence"/>
</dbReference>
<comment type="caution">
    <text evidence="2">The sequence shown here is derived from an EMBL/GenBank/DDBJ whole genome shotgun (WGS) entry which is preliminary data.</text>
</comment>
<keyword evidence="3" id="KW-1185">Reference proteome</keyword>
<reference evidence="2" key="1">
    <citation type="submission" date="2022-04" db="EMBL/GenBank/DDBJ databases">
        <title>Carnegiea gigantea Genome sequencing and assembly v2.</title>
        <authorList>
            <person name="Copetti D."/>
            <person name="Sanderson M.J."/>
            <person name="Burquez A."/>
            <person name="Wojciechowski M.F."/>
        </authorList>
    </citation>
    <scope>NUCLEOTIDE SEQUENCE</scope>
    <source>
        <strain evidence="2">SGP5-SGP5p</strain>
        <tissue evidence="2">Aerial part</tissue>
    </source>
</reference>
<organism evidence="2 3">
    <name type="scientific">Carnegiea gigantea</name>
    <dbReference type="NCBI Taxonomy" id="171969"/>
    <lineage>
        <taxon>Eukaryota</taxon>
        <taxon>Viridiplantae</taxon>
        <taxon>Streptophyta</taxon>
        <taxon>Embryophyta</taxon>
        <taxon>Tracheophyta</taxon>
        <taxon>Spermatophyta</taxon>
        <taxon>Magnoliopsida</taxon>
        <taxon>eudicotyledons</taxon>
        <taxon>Gunneridae</taxon>
        <taxon>Pentapetalae</taxon>
        <taxon>Caryophyllales</taxon>
        <taxon>Cactineae</taxon>
        <taxon>Cactaceae</taxon>
        <taxon>Cactoideae</taxon>
        <taxon>Echinocereeae</taxon>
        <taxon>Carnegiea</taxon>
    </lineage>
</organism>